<dbReference type="Pfam" id="PF05186">
    <property type="entry name" value="Dpy-30"/>
    <property type="match status" value="1"/>
</dbReference>
<feature type="region of interest" description="Disordered" evidence="4">
    <location>
        <begin position="1"/>
        <end position="26"/>
    </location>
</feature>
<accession>I0Z5U4</accession>
<evidence type="ECO:0000256" key="3">
    <source>
        <dbReference type="ARBA" id="ARBA00023242"/>
    </source>
</evidence>
<evidence type="ECO:0000256" key="4">
    <source>
        <dbReference type="SAM" id="MobiDB-lite"/>
    </source>
</evidence>
<dbReference type="OrthoDB" id="417678at2759"/>
<dbReference type="Proteomes" id="UP000007264">
    <property type="component" value="Unassembled WGS sequence"/>
</dbReference>
<name>I0Z5U4_COCSC</name>
<dbReference type="EMBL" id="AGSI01000003">
    <property type="protein sequence ID" value="EIE26013.1"/>
    <property type="molecule type" value="Genomic_DNA"/>
</dbReference>
<comment type="similarity">
    <text evidence="2">Belongs to the dpy-30 family.</text>
</comment>
<dbReference type="RefSeq" id="XP_005650557.1">
    <property type="nucleotide sequence ID" value="XM_005650500.1"/>
</dbReference>
<reference evidence="5 6" key="1">
    <citation type="journal article" date="2012" name="Genome Biol.">
        <title>The genome of the polar eukaryotic microalga coccomyxa subellipsoidea reveals traits of cold adaptation.</title>
        <authorList>
            <person name="Blanc G."/>
            <person name="Agarkova I."/>
            <person name="Grimwood J."/>
            <person name="Kuo A."/>
            <person name="Brueggeman A."/>
            <person name="Dunigan D."/>
            <person name="Gurnon J."/>
            <person name="Ladunga I."/>
            <person name="Lindquist E."/>
            <person name="Lucas S."/>
            <person name="Pangilinan J."/>
            <person name="Proschold T."/>
            <person name="Salamov A."/>
            <person name="Schmutz J."/>
            <person name="Weeks D."/>
            <person name="Yamada T."/>
            <person name="Claverie J.M."/>
            <person name="Grigoriev I."/>
            <person name="Van Etten J."/>
            <person name="Lomsadze A."/>
            <person name="Borodovsky M."/>
        </authorList>
    </citation>
    <scope>NUCLEOTIDE SEQUENCE [LARGE SCALE GENOMIC DNA]</scope>
    <source>
        <strain evidence="5 6">C-169</strain>
    </source>
</reference>
<organism evidence="5 6">
    <name type="scientific">Coccomyxa subellipsoidea (strain C-169)</name>
    <name type="common">Green microalga</name>
    <dbReference type="NCBI Taxonomy" id="574566"/>
    <lineage>
        <taxon>Eukaryota</taxon>
        <taxon>Viridiplantae</taxon>
        <taxon>Chlorophyta</taxon>
        <taxon>core chlorophytes</taxon>
        <taxon>Trebouxiophyceae</taxon>
        <taxon>Trebouxiophyceae incertae sedis</taxon>
        <taxon>Coccomyxaceae</taxon>
        <taxon>Coccomyxa</taxon>
        <taxon>Coccomyxa subellipsoidea</taxon>
    </lineage>
</organism>
<gene>
    <name evidence="5" type="ORF">COCSUDRAFT_40194</name>
</gene>
<dbReference type="STRING" id="574566.I0Z5U4"/>
<comment type="caution">
    <text evidence="5">The sequence shown here is derived from an EMBL/GenBank/DDBJ whole genome shotgun (WGS) entry which is preliminary data.</text>
</comment>
<proteinExistence type="inferred from homology"/>
<dbReference type="GO" id="GO:0005634">
    <property type="term" value="C:nucleus"/>
    <property type="evidence" value="ECO:0007669"/>
    <property type="project" value="UniProtKB-SubCell"/>
</dbReference>
<evidence type="ECO:0000313" key="5">
    <source>
        <dbReference type="EMBL" id="EIE26013.1"/>
    </source>
</evidence>
<evidence type="ECO:0008006" key="7">
    <source>
        <dbReference type="Google" id="ProtNLM"/>
    </source>
</evidence>
<evidence type="ECO:0000313" key="6">
    <source>
        <dbReference type="Proteomes" id="UP000007264"/>
    </source>
</evidence>
<keyword evidence="3" id="KW-0539">Nucleus</keyword>
<protein>
    <recommendedName>
        <fullName evidence="7">Dpy-30-domain-containing protein</fullName>
    </recommendedName>
</protein>
<keyword evidence="6" id="KW-1185">Reference proteome</keyword>
<dbReference type="GeneID" id="17044017"/>
<evidence type="ECO:0000256" key="1">
    <source>
        <dbReference type="ARBA" id="ARBA00004123"/>
    </source>
</evidence>
<dbReference type="InterPro" id="IPR049629">
    <property type="entry name" value="DPY30_SDC1_DD"/>
</dbReference>
<sequence length="167" mass="17744">MDINAIEGTVEGTEGVPLPFDDKSDQDGFGAVIPTLGISAEKVTDDQIDEIAEESPLTGEVQDGLISQGDPQASEVAVTDTLEHTTAVVQPETVAIKETSPEDGSLDAATAVVSEELPVKEYLDATVVPVLRDGLRILAKQRPEDPYEFLGDYIKAYKGPGRTESSV</sequence>
<dbReference type="Gene3D" id="1.20.890.10">
    <property type="entry name" value="cAMP-dependent protein kinase regulatory subunit, dimerization-anchoring domain"/>
    <property type="match status" value="1"/>
</dbReference>
<dbReference type="AlphaFoldDB" id="I0Z5U4"/>
<comment type="subcellular location">
    <subcellularLocation>
        <location evidence="1">Nucleus</location>
    </subcellularLocation>
</comment>
<dbReference type="KEGG" id="csl:COCSUDRAFT_40194"/>
<dbReference type="CDD" id="cd22965">
    <property type="entry name" value="DD_DPY30_SDC1"/>
    <property type="match status" value="1"/>
</dbReference>
<evidence type="ECO:0000256" key="2">
    <source>
        <dbReference type="ARBA" id="ARBA00010849"/>
    </source>
</evidence>
<dbReference type="InterPro" id="IPR007858">
    <property type="entry name" value="Dpy-30_motif"/>
</dbReference>